<dbReference type="Proteomes" id="UP000694892">
    <property type="component" value="Chromosome 4S"/>
</dbReference>
<proteinExistence type="predicted"/>
<evidence type="ECO:0000313" key="2">
    <source>
        <dbReference type="Proteomes" id="UP000694892"/>
    </source>
</evidence>
<dbReference type="AlphaFoldDB" id="A0A974CXN3"/>
<gene>
    <name evidence="1" type="ORF">XELAEV_18024251mg</name>
</gene>
<evidence type="ECO:0000313" key="1">
    <source>
        <dbReference type="EMBL" id="OCT81743.1"/>
    </source>
</evidence>
<protein>
    <submittedName>
        <fullName evidence="1">Uncharacterized protein</fullName>
    </submittedName>
</protein>
<organism evidence="1 2">
    <name type="scientific">Xenopus laevis</name>
    <name type="common">African clawed frog</name>
    <dbReference type="NCBI Taxonomy" id="8355"/>
    <lineage>
        <taxon>Eukaryota</taxon>
        <taxon>Metazoa</taxon>
        <taxon>Chordata</taxon>
        <taxon>Craniata</taxon>
        <taxon>Vertebrata</taxon>
        <taxon>Euteleostomi</taxon>
        <taxon>Amphibia</taxon>
        <taxon>Batrachia</taxon>
        <taxon>Anura</taxon>
        <taxon>Pipoidea</taxon>
        <taxon>Pipidae</taxon>
        <taxon>Xenopodinae</taxon>
        <taxon>Xenopus</taxon>
        <taxon>Xenopus</taxon>
    </lineage>
</organism>
<accession>A0A974CXN3</accession>
<dbReference type="EMBL" id="CM004473">
    <property type="protein sequence ID" value="OCT81743.1"/>
    <property type="molecule type" value="Genomic_DNA"/>
</dbReference>
<sequence length="74" mass="8692">MVIICGRKGPTCYSDALLHWLLYQLVVILGAQYKTHLHVLQYGPKPRSAECKIRYKPNKQRLVFWSKNLTTYKL</sequence>
<reference evidence="2" key="1">
    <citation type="journal article" date="2016" name="Nature">
        <title>Genome evolution in the allotetraploid frog Xenopus laevis.</title>
        <authorList>
            <person name="Session A.M."/>
            <person name="Uno Y."/>
            <person name="Kwon T."/>
            <person name="Chapman J.A."/>
            <person name="Toyoda A."/>
            <person name="Takahashi S."/>
            <person name="Fukui A."/>
            <person name="Hikosaka A."/>
            <person name="Suzuki A."/>
            <person name="Kondo M."/>
            <person name="van Heeringen S.J."/>
            <person name="Quigley I."/>
            <person name="Heinz S."/>
            <person name="Ogino H."/>
            <person name="Ochi H."/>
            <person name="Hellsten U."/>
            <person name="Lyons J.B."/>
            <person name="Simakov O."/>
            <person name="Putnam N."/>
            <person name="Stites J."/>
            <person name="Kuroki Y."/>
            <person name="Tanaka T."/>
            <person name="Michiue T."/>
            <person name="Watanabe M."/>
            <person name="Bogdanovic O."/>
            <person name="Lister R."/>
            <person name="Georgiou G."/>
            <person name="Paranjpe S.S."/>
            <person name="van Kruijsbergen I."/>
            <person name="Shu S."/>
            <person name="Carlson J."/>
            <person name="Kinoshita T."/>
            <person name="Ohta Y."/>
            <person name="Mawaribuchi S."/>
            <person name="Jenkins J."/>
            <person name="Grimwood J."/>
            <person name="Schmutz J."/>
            <person name="Mitros T."/>
            <person name="Mozaffari S.V."/>
            <person name="Suzuki Y."/>
            <person name="Haramoto Y."/>
            <person name="Yamamoto T.S."/>
            <person name="Takagi C."/>
            <person name="Heald R."/>
            <person name="Miller K."/>
            <person name="Haudenschild C."/>
            <person name="Kitzman J."/>
            <person name="Nakayama T."/>
            <person name="Izutsu Y."/>
            <person name="Robert J."/>
            <person name="Fortriede J."/>
            <person name="Burns K."/>
            <person name="Lotay V."/>
            <person name="Karimi K."/>
            <person name="Yasuoka Y."/>
            <person name="Dichmann D.S."/>
            <person name="Flajnik M.F."/>
            <person name="Houston D.W."/>
            <person name="Shendure J."/>
            <person name="DuPasquier L."/>
            <person name="Vize P.D."/>
            <person name="Zorn A.M."/>
            <person name="Ito M."/>
            <person name="Marcotte E.M."/>
            <person name="Wallingford J.B."/>
            <person name="Ito Y."/>
            <person name="Asashima M."/>
            <person name="Ueno N."/>
            <person name="Matsuda Y."/>
            <person name="Veenstra G.J."/>
            <person name="Fujiyama A."/>
            <person name="Harland R.M."/>
            <person name="Taira M."/>
            <person name="Rokhsar D.S."/>
        </authorList>
    </citation>
    <scope>NUCLEOTIDE SEQUENCE [LARGE SCALE GENOMIC DNA]</scope>
    <source>
        <strain evidence="2">J</strain>
    </source>
</reference>
<name>A0A974CXN3_XENLA</name>